<keyword evidence="1" id="KW-1133">Transmembrane helix</keyword>
<accession>A0A2X2VER2</accession>
<dbReference type="AlphaFoldDB" id="A0A2X2VER2"/>
<reference evidence="2 3" key="1">
    <citation type="submission" date="2018-06" db="EMBL/GenBank/DDBJ databases">
        <authorList>
            <consortium name="Pathogen Informatics"/>
            <person name="Doyle S."/>
        </authorList>
    </citation>
    <scope>NUCLEOTIDE SEQUENCE [LARGE SCALE GENOMIC DNA]</scope>
    <source>
        <strain evidence="2 3">NCTC8081</strain>
    </source>
</reference>
<keyword evidence="1" id="KW-0472">Membrane</keyword>
<sequence>MRIFRMILIAGELLLVILLILGFLFKAVEC</sequence>
<evidence type="ECO:0000313" key="2">
    <source>
        <dbReference type="EMBL" id="SQC08382.1"/>
    </source>
</evidence>
<proteinExistence type="predicted"/>
<name>A0A2X2VER2_CLOPF</name>
<dbReference type="EMBL" id="UAWO01000002">
    <property type="protein sequence ID" value="SQC08382.1"/>
    <property type="molecule type" value="Genomic_DNA"/>
</dbReference>
<feature type="transmembrane region" description="Helical" evidence="1">
    <location>
        <begin position="7"/>
        <end position="25"/>
    </location>
</feature>
<evidence type="ECO:0000256" key="1">
    <source>
        <dbReference type="SAM" id="Phobius"/>
    </source>
</evidence>
<organism evidence="2 3">
    <name type="scientific">Clostridium perfringens</name>
    <dbReference type="NCBI Taxonomy" id="1502"/>
    <lineage>
        <taxon>Bacteria</taxon>
        <taxon>Bacillati</taxon>
        <taxon>Bacillota</taxon>
        <taxon>Clostridia</taxon>
        <taxon>Eubacteriales</taxon>
        <taxon>Clostridiaceae</taxon>
        <taxon>Clostridium</taxon>
    </lineage>
</organism>
<gene>
    <name evidence="2" type="ORF">NCTC8081_02309</name>
</gene>
<evidence type="ECO:0000313" key="3">
    <source>
        <dbReference type="Proteomes" id="UP000250234"/>
    </source>
</evidence>
<dbReference type="Proteomes" id="UP000250234">
    <property type="component" value="Unassembled WGS sequence"/>
</dbReference>
<keyword evidence="1" id="KW-0812">Transmembrane</keyword>
<protein>
    <submittedName>
        <fullName evidence="2">Uncharacterized protein</fullName>
    </submittedName>
</protein>